<protein>
    <submittedName>
        <fullName evidence="1">Uncharacterized protein</fullName>
    </submittedName>
</protein>
<gene>
    <name evidence="1" type="ORF">FRACYDRAFT_233187</name>
</gene>
<dbReference type="InParanoid" id="A0A1E7FXZ6"/>
<evidence type="ECO:0000313" key="1">
    <source>
        <dbReference type="EMBL" id="OEU23021.1"/>
    </source>
</evidence>
<dbReference type="AlphaFoldDB" id="A0A1E7FXZ6"/>
<keyword evidence="2" id="KW-1185">Reference proteome</keyword>
<dbReference type="Proteomes" id="UP000095751">
    <property type="component" value="Unassembled WGS sequence"/>
</dbReference>
<sequence length="160" mass="17821">MFLIPLALKAHIKVQIQAEASTPTTVPVIAKVGVGGPHGFYIHAVTEDGWMCSDDQLRDDVDVNDDDQQDECEEEARRRRHNVERQLSMLSPSSSTLLLRLPKKVASLGRKGMLILGINLMERRHNGAIEPCNHHSYSNYGTIARPSSESSEDLYGRISI</sequence>
<dbReference type="KEGG" id="fcy:FRACYDRAFT_233187"/>
<dbReference type="EMBL" id="KV784353">
    <property type="protein sequence ID" value="OEU23021.1"/>
    <property type="molecule type" value="Genomic_DNA"/>
</dbReference>
<name>A0A1E7FXZ6_9STRA</name>
<accession>A0A1E7FXZ6</accession>
<evidence type="ECO:0000313" key="2">
    <source>
        <dbReference type="Proteomes" id="UP000095751"/>
    </source>
</evidence>
<reference evidence="1 2" key="1">
    <citation type="submission" date="2016-09" db="EMBL/GenBank/DDBJ databases">
        <title>Extensive genetic diversity and differential bi-allelic expression allows diatom success in the polar Southern Ocean.</title>
        <authorList>
            <consortium name="DOE Joint Genome Institute"/>
            <person name="Mock T."/>
            <person name="Otillar R.P."/>
            <person name="Strauss J."/>
            <person name="Dupont C."/>
            <person name="Frickenhaus S."/>
            <person name="Maumus F."/>
            <person name="Mcmullan M."/>
            <person name="Sanges R."/>
            <person name="Schmutz J."/>
            <person name="Toseland A."/>
            <person name="Valas R."/>
            <person name="Veluchamy A."/>
            <person name="Ward B.J."/>
            <person name="Allen A."/>
            <person name="Barry K."/>
            <person name="Falciatore A."/>
            <person name="Ferrante M."/>
            <person name="Fortunato A.E."/>
            <person name="Gloeckner G."/>
            <person name="Gruber A."/>
            <person name="Hipkin R."/>
            <person name="Janech M."/>
            <person name="Kroth P."/>
            <person name="Leese F."/>
            <person name="Lindquist E."/>
            <person name="Lyon B.R."/>
            <person name="Martin J."/>
            <person name="Mayer C."/>
            <person name="Parker M."/>
            <person name="Quesneville H."/>
            <person name="Raymond J."/>
            <person name="Uhlig C."/>
            <person name="Valentin K.U."/>
            <person name="Worden A.Z."/>
            <person name="Armbrust E.V."/>
            <person name="Bowler C."/>
            <person name="Green B."/>
            <person name="Moulton V."/>
            <person name="Van Oosterhout C."/>
            <person name="Grigoriev I."/>
        </authorList>
    </citation>
    <scope>NUCLEOTIDE SEQUENCE [LARGE SCALE GENOMIC DNA]</scope>
    <source>
        <strain evidence="1 2">CCMP1102</strain>
    </source>
</reference>
<proteinExistence type="predicted"/>
<organism evidence="1 2">
    <name type="scientific">Fragilariopsis cylindrus CCMP1102</name>
    <dbReference type="NCBI Taxonomy" id="635003"/>
    <lineage>
        <taxon>Eukaryota</taxon>
        <taxon>Sar</taxon>
        <taxon>Stramenopiles</taxon>
        <taxon>Ochrophyta</taxon>
        <taxon>Bacillariophyta</taxon>
        <taxon>Bacillariophyceae</taxon>
        <taxon>Bacillariophycidae</taxon>
        <taxon>Bacillariales</taxon>
        <taxon>Bacillariaceae</taxon>
        <taxon>Fragilariopsis</taxon>
    </lineage>
</organism>